<comment type="similarity">
    <text evidence="1">Belongs to the STXBP/unc-18/SEC1 family.</text>
</comment>
<dbReference type="SUPFAM" id="SSF56815">
    <property type="entry name" value="Sec1/munc18-like (SM) proteins"/>
    <property type="match status" value="1"/>
</dbReference>
<dbReference type="InterPro" id="IPR027482">
    <property type="entry name" value="Sec1-like_dom2"/>
</dbReference>
<protein>
    <submittedName>
        <fullName evidence="2">Uncharacterized protein</fullName>
    </submittedName>
</protein>
<comment type="caution">
    <text evidence="2">The sequence shown here is derived from an EMBL/GenBank/DDBJ whole genome shotgun (WGS) entry which is preliminary data.</text>
</comment>
<dbReference type="Pfam" id="PF00995">
    <property type="entry name" value="Sec1"/>
    <property type="match status" value="1"/>
</dbReference>
<dbReference type="Gene3D" id="1.25.40.60">
    <property type="match status" value="1"/>
</dbReference>
<dbReference type="AlphaFoldDB" id="A0AAD1X8C3"/>
<proteinExistence type="inferred from homology"/>
<dbReference type="PANTHER" id="PTHR11679">
    <property type="entry name" value="VESICLE PROTEIN SORTING-ASSOCIATED"/>
    <property type="match status" value="1"/>
</dbReference>
<reference evidence="2" key="1">
    <citation type="submission" date="2023-07" db="EMBL/GenBank/DDBJ databases">
        <authorList>
            <consortium name="AG Swart"/>
            <person name="Singh M."/>
            <person name="Singh A."/>
            <person name="Seah K."/>
            <person name="Emmerich C."/>
        </authorList>
    </citation>
    <scope>NUCLEOTIDE SEQUENCE</scope>
    <source>
        <strain evidence="2">DP1</strain>
    </source>
</reference>
<dbReference type="InterPro" id="IPR043127">
    <property type="entry name" value="Sec-1-like_dom3a"/>
</dbReference>
<dbReference type="GO" id="GO:0016192">
    <property type="term" value="P:vesicle-mediated transport"/>
    <property type="evidence" value="ECO:0007669"/>
    <property type="project" value="InterPro"/>
</dbReference>
<evidence type="ECO:0000313" key="3">
    <source>
        <dbReference type="Proteomes" id="UP001295684"/>
    </source>
</evidence>
<gene>
    <name evidence="2" type="ORF">ECRASSUSDP1_LOCUS2797</name>
</gene>
<dbReference type="PIRSF" id="PIRSF005715">
    <property type="entry name" value="VPS45_Sec1"/>
    <property type="match status" value="1"/>
</dbReference>
<name>A0AAD1X8C3_EUPCR</name>
<evidence type="ECO:0000313" key="2">
    <source>
        <dbReference type="EMBL" id="CAI2361486.1"/>
    </source>
</evidence>
<dbReference type="Proteomes" id="UP001295684">
    <property type="component" value="Unassembled WGS sequence"/>
</dbReference>
<dbReference type="EMBL" id="CAMPGE010002677">
    <property type="protein sequence ID" value="CAI2361486.1"/>
    <property type="molecule type" value="Genomic_DNA"/>
</dbReference>
<accession>A0AAD1X8C3</accession>
<dbReference type="Gene3D" id="3.40.50.2060">
    <property type="match status" value="1"/>
</dbReference>
<keyword evidence="3" id="KW-1185">Reference proteome</keyword>
<dbReference type="Gene3D" id="3.90.830.10">
    <property type="entry name" value="Syntaxin Binding Protein 1, Chain A, domain 2"/>
    <property type="match status" value="1"/>
</dbReference>
<dbReference type="InterPro" id="IPR036045">
    <property type="entry name" value="Sec1-like_sf"/>
</dbReference>
<organism evidence="2 3">
    <name type="scientific">Euplotes crassus</name>
    <dbReference type="NCBI Taxonomy" id="5936"/>
    <lineage>
        <taxon>Eukaryota</taxon>
        <taxon>Sar</taxon>
        <taxon>Alveolata</taxon>
        <taxon>Ciliophora</taxon>
        <taxon>Intramacronucleata</taxon>
        <taxon>Spirotrichea</taxon>
        <taxon>Hypotrichia</taxon>
        <taxon>Euplotida</taxon>
        <taxon>Euplotidae</taxon>
        <taxon>Moneuplotes</taxon>
    </lineage>
</organism>
<sequence>MDTTHEEEKDVSTLSLREYVKHRLMDDMLAKVKRVERANNYYLILVMDKHTRKLFADVCSLFEIMTKNVFQLENLELQRKKFPSTAAIYFISPTESSIKKLLEDYEDPKEPQYASAHVFLSTKLSDSLMDELSRSQGLISSIKTLTELNVDINLYENNIFHLDQSDSLNLQIRDPDLEGTAQYLDQIGLQLFTVCSVMNQRPYIRYQGDSHLSKKVAKAVNAKFTFKTQTFQKQKGTLLILDRSFDLTSPLLHDYSYECLVYENVTSPEGADRIGTEEQKCSKSGRTEKILSEQDHVWSQYKSEHFASAMISINEEVDAFIHENKNIGDLKRGNQLEVTDLKDVISAMPKYQELLSIYSKHLNLCQFVDKNLKARKLIDLIRVEQLIISGLTDKGSEVSNRQIIKEINKIYKELHPEDHLRLILLYLVCYEISGKDAKSLFSTLDHYGQETCENLKEIFGPSHSGLIRRRVPVMDSDEFRDYQDKLANTDYEILKSTPTITSLAKLASEDSLDVEDFPYIGPQPSNGKPGKSKKEARLKFKDRNRWRNKRKKKLSSCENKLIIFIIGGISHHELVALNKLQSDHEVDCTIIPGGNMVFSPKEFIKQLHDLSDDDHVKHAYLEIEENSVVGIDQVEVDMTEIQFK</sequence>
<dbReference type="Gene3D" id="3.40.50.1910">
    <property type="match status" value="1"/>
</dbReference>
<evidence type="ECO:0000256" key="1">
    <source>
        <dbReference type="ARBA" id="ARBA00009884"/>
    </source>
</evidence>
<dbReference type="InterPro" id="IPR001619">
    <property type="entry name" value="Sec1-like"/>
</dbReference>
<dbReference type="InterPro" id="IPR043154">
    <property type="entry name" value="Sec-1-like_dom1"/>
</dbReference>